<keyword evidence="3" id="KW-1185">Reference proteome</keyword>
<dbReference type="AlphaFoldDB" id="A0AAN9V0H8"/>
<accession>A0AAN9V0H8</accession>
<organism evidence="2 3">
    <name type="scientific">Diatrype stigma</name>
    <dbReference type="NCBI Taxonomy" id="117547"/>
    <lineage>
        <taxon>Eukaryota</taxon>
        <taxon>Fungi</taxon>
        <taxon>Dikarya</taxon>
        <taxon>Ascomycota</taxon>
        <taxon>Pezizomycotina</taxon>
        <taxon>Sordariomycetes</taxon>
        <taxon>Xylariomycetidae</taxon>
        <taxon>Xylariales</taxon>
        <taxon>Diatrypaceae</taxon>
        <taxon>Diatrype</taxon>
    </lineage>
</organism>
<dbReference type="Proteomes" id="UP001320420">
    <property type="component" value="Unassembled WGS sequence"/>
</dbReference>
<name>A0AAN9V0H8_9PEZI</name>
<keyword evidence="1" id="KW-0472">Membrane</keyword>
<evidence type="ECO:0000256" key="1">
    <source>
        <dbReference type="SAM" id="Phobius"/>
    </source>
</evidence>
<protein>
    <submittedName>
        <fullName evidence="2">Uncharacterized protein</fullName>
    </submittedName>
</protein>
<keyword evidence="1" id="KW-0812">Transmembrane</keyword>
<comment type="caution">
    <text evidence="2">The sequence shown here is derived from an EMBL/GenBank/DDBJ whole genome shotgun (WGS) entry which is preliminary data.</text>
</comment>
<reference evidence="2 3" key="1">
    <citation type="submission" date="2024-02" db="EMBL/GenBank/DDBJ databases">
        <title>De novo assembly and annotation of 12 fungi associated with fruit tree decline syndrome in Ontario, Canada.</title>
        <authorList>
            <person name="Sulman M."/>
            <person name="Ellouze W."/>
            <person name="Ilyukhin E."/>
        </authorList>
    </citation>
    <scope>NUCLEOTIDE SEQUENCE [LARGE SCALE GENOMIC DNA]</scope>
    <source>
        <strain evidence="2 3">M11/M66-122</strain>
    </source>
</reference>
<dbReference type="EMBL" id="JAKJXP020000003">
    <property type="protein sequence ID" value="KAK7757256.1"/>
    <property type="molecule type" value="Genomic_DNA"/>
</dbReference>
<sequence length="96" mass="10726">MYRPFMATIAAALAISAYMVLSSEPWLMELMQLTPISSTFKGAVLVLGCCYLLIAWTAENHILPGLARKVGQAKLALLKKTKKRKEYKIILERARA</sequence>
<keyword evidence="1" id="KW-1133">Transmembrane helix</keyword>
<evidence type="ECO:0000313" key="3">
    <source>
        <dbReference type="Proteomes" id="UP001320420"/>
    </source>
</evidence>
<gene>
    <name evidence="2" type="ORF">SLS62_000805</name>
</gene>
<feature type="transmembrane region" description="Helical" evidence="1">
    <location>
        <begin position="38"/>
        <end position="58"/>
    </location>
</feature>
<proteinExistence type="predicted"/>
<evidence type="ECO:0000313" key="2">
    <source>
        <dbReference type="EMBL" id="KAK7757256.1"/>
    </source>
</evidence>